<reference evidence="6 7" key="2">
    <citation type="submission" date="2020-08" db="EMBL/GenBank/DDBJ databases">
        <title>Stappia taiwanensis sp. nov., isolated from a coastal thermal spring.</title>
        <authorList>
            <person name="Kampfer P."/>
        </authorList>
    </citation>
    <scope>NUCLEOTIDE SEQUENCE [LARGE SCALE GENOMIC DNA]</scope>
    <source>
        <strain evidence="6 7">DSM 23284</strain>
    </source>
</reference>
<comment type="caution">
    <text evidence="6">The sequence shown here is derived from an EMBL/GenBank/DDBJ whole genome shotgun (WGS) entry which is preliminary data.</text>
</comment>
<keyword evidence="7" id="KW-1185">Reference proteome</keyword>
<dbReference type="Proteomes" id="UP000559404">
    <property type="component" value="Unassembled WGS sequence"/>
</dbReference>
<dbReference type="InterPro" id="IPR011057">
    <property type="entry name" value="Mss4-like_sf"/>
</dbReference>
<proteinExistence type="inferred from homology"/>
<dbReference type="Pfam" id="PF04828">
    <property type="entry name" value="GFA"/>
    <property type="match status" value="1"/>
</dbReference>
<evidence type="ECO:0000313" key="6">
    <source>
        <dbReference type="EMBL" id="MBA4612451.1"/>
    </source>
</evidence>
<dbReference type="GO" id="GO:0046872">
    <property type="term" value="F:metal ion binding"/>
    <property type="evidence" value="ECO:0007669"/>
    <property type="project" value="UniProtKB-KW"/>
</dbReference>
<dbReference type="InterPro" id="IPR006913">
    <property type="entry name" value="CENP-V/GFA"/>
</dbReference>
<name>A0A838XTU8_9HYPH</name>
<sequence length="134" mass="14471">MTERSGKCLCGAIRYTLKGAPRAITACHCSHCQKQSGSVFSLNLVMRDTDFEVTGETRVFVDTGDSGDPVMRHFCGTCGAPIYATIAAAPGKIVLKAGTLDDLAGLRPQTEIYTEHAVAWLEPIAGTKRYPRHI</sequence>
<evidence type="ECO:0000256" key="4">
    <source>
        <dbReference type="ARBA" id="ARBA00023239"/>
    </source>
</evidence>
<dbReference type="RefSeq" id="WP_181760654.1">
    <property type="nucleotide sequence ID" value="NZ_BMCR01000010.1"/>
</dbReference>
<dbReference type="EMBL" id="JACEON010000011">
    <property type="protein sequence ID" value="MBA4612451.1"/>
    <property type="molecule type" value="Genomic_DNA"/>
</dbReference>
<keyword evidence="3" id="KW-0862">Zinc</keyword>
<evidence type="ECO:0000259" key="5">
    <source>
        <dbReference type="PROSITE" id="PS51891"/>
    </source>
</evidence>
<dbReference type="PANTHER" id="PTHR33337:SF40">
    <property type="entry name" value="CENP-V_GFA DOMAIN-CONTAINING PROTEIN-RELATED"/>
    <property type="match status" value="1"/>
</dbReference>
<accession>A0A838XTU8</accession>
<dbReference type="PROSITE" id="PS51891">
    <property type="entry name" value="CENP_V_GFA"/>
    <property type="match status" value="1"/>
</dbReference>
<feature type="domain" description="CENP-V/GFA" evidence="5">
    <location>
        <begin position="4"/>
        <end position="110"/>
    </location>
</feature>
<evidence type="ECO:0000256" key="2">
    <source>
        <dbReference type="ARBA" id="ARBA00022723"/>
    </source>
</evidence>
<evidence type="ECO:0000313" key="7">
    <source>
        <dbReference type="Proteomes" id="UP000559404"/>
    </source>
</evidence>
<keyword evidence="2" id="KW-0479">Metal-binding</keyword>
<dbReference type="AlphaFoldDB" id="A0A838XTU8"/>
<dbReference type="PANTHER" id="PTHR33337">
    <property type="entry name" value="GFA DOMAIN-CONTAINING PROTEIN"/>
    <property type="match status" value="1"/>
</dbReference>
<protein>
    <submittedName>
        <fullName evidence="6">GFA family protein</fullName>
    </submittedName>
</protein>
<organism evidence="6 7">
    <name type="scientific">Stappia taiwanensis</name>
    <dbReference type="NCBI Taxonomy" id="992267"/>
    <lineage>
        <taxon>Bacteria</taxon>
        <taxon>Pseudomonadati</taxon>
        <taxon>Pseudomonadota</taxon>
        <taxon>Alphaproteobacteria</taxon>
        <taxon>Hyphomicrobiales</taxon>
        <taxon>Stappiaceae</taxon>
        <taxon>Stappia</taxon>
    </lineage>
</organism>
<evidence type="ECO:0000256" key="1">
    <source>
        <dbReference type="ARBA" id="ARBA00005495"/>
    </source>
</evidence>
<reference evidence="6 7" key="1">
    <citation type="submission" date="2020-07" db="EMBL/GenBank/DDBJ databases">
        <authorList>
            <person name="Li M."/>
        </authorList>
    </citation>
    <scope>NUCLEOTIDE SEQUENCE [LARGE SCALE GENOMIC DNA]</scope>
    <source>
        <strain evidence="6 7">DSM 23284</strain>
    </source>
</reference>
<dbReference type="GO" id="GO:0016846">
    <property type="term" value="F:carbon-sulfur lyase activity"/>
    <property type="evidence" value="ECO:0007669"/>
    <property type="project" value="InterPro"/>
</dbReference>
<dbReference type="SUPFAM" id="SSF51316">
    <property type="entry name" value="Mss4-like"/>
    <property type="match status" value="1"/>
</dbReference>
<evidence type="ECO:0000256" key="3">
    <source>
        <dbReference type="ARBA" id="ARBA00022833"/>
    </source>
</evidence>
<comment type="similarity">
    <text evidence="1">Belongs to the Gfa family.</text>
</comment>
<gene>
    <name evidence="6" type="ORF">H1W37_12355</name>
</gene>
<dbReference type="Gene3D" id="3.90.1590.10">
    <property type="entry name" value="glutathione-dependent formaldehyde- activating enzyme (gfa)"/>
    <property type="match status" value="1"/>
</dbReference>
<keyword evidence="4" id="KW-0456">Lyase</keyword>